<dbReference type="GO" id="GO:0008270">
    <property type="term" value="F:zinc ion binding"/>
    <property type="evidence" value="ECO:0007669"/>
    <property type="project" value="UniProtKB-KW"/>
</dbReference>
<organism evidence="10">
    <name type="scientific">Cladophialophora bantiana (strain ATCC 10958 / CBS 173.52 / CDC B-1940 / NIH 8579)</name>
    <name type="common">Xylohypha bantiana</name>
    <dbReference type="NCBI Taxonomy" id="1442370"/>
    <lineage>
        <taxon>Eukaryota</taxon>
        <taxon>Fungi</taxon>
        <taxon>Dikarya</taxon>
        <taxon>Ascomycota</taxon>
        <taxon>Pezizomycotina</taxon>
        <taxon>Eurotiomycetes</taxon>
        <taxon>Chaetothyriomycetidae</taxon>
        <taxon>Chaetothyriales</taxon>
        <taxon>Herpotrichiellaceae</taxon>
        <taxon>Cladophialophora</taxon>
    </lineage>
</organism>
<dbReference type="PANTHER" id="PTHR46174:SF1">
    <property type="entry name" value="CXXC-TYPE ZINC FINGER PROTEIN 1"/>
    <property type="match status" value="1"/>
</dbReference>
<dbReference type="InterPro" id="IPR001965">
    <property type="entry name" value="Znf_PHD"/>
</dbReference>
<feature type="compositionally biased region" description="Low complexity" evidence="7">
    <location>
        <begin position="424"/>
        <end position="437"/>
    </location>
</feature>
<dbReference type="PROSITE" id="PS50157">
    <property type="entry name" value="ZINC_FINGER_C2H2_2"/>
    <property type="match status" value="1"/>
</dbReference>
<evidence type="ECO:0000313" key="10">
    <source>
        <dbReference type="EMBL" id="KIW96403.1"/>
    </source>
</evidence>
<dbReference type="RefSeq" id="XP_016623072.1">
    <property type="nucleotide sequence ID" value="XM_016761222.1"/>
</dbReference>
<proteinExistence type="predicted"/>
<dbReference type="AlphaFoldDB" id="A0A0D2HSF3"/>
<keyword evidence="2" id="KW-0479">Metal-binding</keyword>
<feature type="compositionally biased region" description="Low complexity" evidence="7">
    <location>
        <begin position="408"/>
        <end position="417"/>
    </location>
</feature>
<evidence type="ECO:0000256" key="6">
    <source>
        <dbReference type="PROSITE-ProRule" id="PRU00042"/>
    </source>
</evidence>
<keyword evidence="5" id="KW-0539">Nucleus</keyword>
<feature type="compositionally biased region" description="Basic residues" evidence="7">
    <location>
        <begin position="557"/>
        <end position="569"/>
    </location>
</feature>
<dbReference type="VEuPathDB" id="FungiDB:Z519_03472"/>
<comment type="subcellular location">
    <subcellularLocation>
        <location evidence="1">Nucleus</location>
    </subcellularLocation>
</comment>
<dbReference type="InterPro" id="IPR019787">
    <property type="entry name" value="Znf_PHD-finger"/>
</dbReference>
<feature type="region of interest" description="Disordered" evidence="7">
    <location>
        <begin position="1"/>
        <end position="77"/>
    </location>
</feature>
<dbReference type="InterPro" id="IPR011011">
    <property type="entry name" value="Znf_FYVE_PHD"/>
</dbReference>
<feature type="compositionally biased region" description="Basic residues" evidence="7">
    <location>
        <begin position="346"/>
        <end position="362"/>
    </location>
</feature>
<dbReference type="OrthoDB" id="436852at2759"/>
<reference evidence="10" key="1">
    <citation type="submission" date="2015-01" db="EMBL/GenBank/DDBJ databases">
        <title>The Genome Sequence of Cladophialophora bantiana CBS 173.52.</title>
        <authorList>
            <consortium name="The Broad Institute Genomics Platform"/>
            <person name="Cuomo C."/>
            <person name="de Hoog S."/>
            <person name="Gorbushina A."/>
            <person name="Stielow B."/>
            <person name="Teixiera M."/>
            <person name="Abouelleil A."/>
            <person name="Chapman S.B."/>
            <person name="Priest M."/>
            <person name="Young S.K."/>
            <person name="Wortman J."/>
            <person name="Nusbaum C."/>
            <person name="Birren B."/>
        </authorList>
    </citation>
    <scope>NUCLEOTIDE SEQUENCE [LARGE SCALE GENOMIC DNA]</scope>
    <source>
        <strain evidence="10">CBS 173.52</strain>
    </source>
</reference>
<evidence type="ECO:0000256" key="2">
    <source>
        <dbReference type="ARBA" id="ARBA00022723"/>
    </source>
</evidence>
<dbReference type="PROSITE" id="PS01359">
    <property type="entry name" value="ZF_PHD_1"/>
    <property type="match status" value="1"/>
</dbReference>
<feature type="region of interest" description="Disordered" evidence="7">
    <location>
        <begin position="134"/>
        <end position="177"/>
    </location>
</feature>
<dbReference type="Gene3D" id="3.30.40.10">
    <property type="entry name" value="Zinc/RING finger domain, C3HC4 (zinc finger)"/>
    <property type="match status" value="1"/>
</dbReference>
<feature type="compositionally biased region" description="Polar residues" evidence="7">
    <location>
        <begin position="16"/>
        <end position="28"/>
    </location>
</feature>
<feature type="compositionally biased region" description="Polar residues" evidence="7">
    <location>
        <begin position="63"/>
        <end position="72"/>
    </location>
</feature>
<dbReference type="SMART" id="SM00249">
    <property type="entry name" value="PHD"/>
    <property type="match status" value="1"/>
</dbReference>
<feature type="compositionally biased region" description="Basic and acidic residues" evidence="7">
    <location>
        <begin position="640"/>
        <end position="657"/>
    </location>
</feature>
<sequence length="857" mass="94854">MPFTLSELLNPEPATDSISSDVAHSNAESHGMDTAEPEPEPPSAYFAPELFQPNDDAPPPQDSIHSSAQIDDTTIDDVSLFKDSEDLIGLDGANDGDHIKQEAMGMGYPPLDEEPNLAAGSSIMDMVEEVLYAEDAPVRATPEKAPKQRKHPGKSRKPDPDAPPRSSVHSSKNEGQHTDRRYLCYLCNKLFTRRRSVRDHISKIHNTKTWEPVRSLEIIVEPLTGEPLEPLEDIIARGPPPPPPKLSKAEKAQRAAKRQEEEQEEELHSGDIGEDEEKQKNQQDISLSAQPRDDSSPPPVVVPLRRAPSIVGSRASSTEPFATPAPIAGKKRPAPEDSAKPLSAAARKKGTAKVKSISNKKARLSESEQSPPAARSNFRSPSATPSTNQLKLGPSKLKTQTSAASVQSSPTPASSRAASREIGSPSPSDADTSSSSNDDGEVFCICRKGDNHTWMIACDGGCDEWFHGNCVNIKERDGELIDKYICPSCTKPGLQTTWKRMCRRKDCRKPARVTQVPPSKYCSDACGRMFFVELVQRGDPQAQTSKDGQYIIEGPTTKKHRKKQKRKEKPSKQLLNLANGVDPDSRLATPAYSDEERTEYETDSSLDDEMLPNRGSALRAGEIKALIEKCKDIEQLKALGRKPDTPPRDVEMADADSKTTTAPPDLEYDDLETTTMANIIEEKQRLNARYEMFVAREKFWELVKARSSTIIEEVRKTHPKMKDLCGFDPRMAWSDEEFLTWYNHNGGKAIIDTGAKARIGPPEDGPNDEGNTKIPNGVARHSQSPAAGEEEDESDNMPKKGGVCIKNRCPRHRNWAKGQLAEVRFEQDLIRRAIQRCEVQEGEIRGRALIRAWEKRG</sequence>
<feature type="region of interest" description="Disordered" evidence="7">
    <location>
        <begin position="640"/>
        <end position="666"/>
    </location>
</feature>
<dbReference type="InterPro" id="IPR019786">
    <property type="entry name" value="Zinc_finger_PHD-type_CS"/>
</dbReference>
<gene>
    <name evidence="10" type="ORF">Z519_03472</name>
</gene>
<dbReference type="Gene3D" id="3.30.160.60">
    <property type="entry name" value="Classic Zinc Finger"/>
    <property type="match status" value="1"/>
</dbReference>
<evidence type="ECO:0000256" key="3">
    <source>
        <dbReference type="ARBA" id="ARBA00022771"/>
    </source>
</evidence>
<dbReference type="SUPFAM" id="SSF57903">
    <property type="entry name" value="FYVE/PHD zinc finger"/>
    <property type="match status" value="1"/>
</dbReference>
<feature type="region of interest" description="Disordered" evidence="7">
    <location>
        <begin position="758"/>
        <end position="799"/>
    </location>
</feature>
<feature type="compositionally biased region" description="Basic and acidic residues" evidence="7">
    <location>
        <begin position="247"/>
        <end position="281"/>
    </location>
</feature>
<dbReference type="InterPro" id="IPR013087">
    <property type="entry name" value="Znf_C2H2_type"/>
</dbReference>
<dbReference type="GO" id="GO:0045893">
    <property type="term" value="P:positive regulation of DNA-templated transcription"/>
    <property type="evidence" value="ECO:0007669"/>
    <property type="project" value="TreeGrafter"/>
</dbReference>
<evidence type="ECO:0000259" key="8">
    <source>
        <dbReference type="PROSITE" id="PS50016"/>
    </source>
</evidence>
<feature type="region of interest" description="Disordered" evidence="7">
    <location>
        <begin position="542"/>
        <end position="613"/>
    </location>
</feature>
<dbReference type="GO" id="GO:0048188">
    <property type="term" value="C:Set1C/COMPASS complex"/>
    <property type="evidence" value="ECO:0007669"/>
    <property type="project" value="InterPro"/>
</dbReference>
<accession>A0A0D2HSF3</accession>
<evidence type="ECO:0000256" key="4">
    <source>
        <dbReference type="ARBA" id="ARBA00022833"/>
    </source>
</evidence>
<dbReference type="PROSITE" id="PS00028">
    <property type="entry name" value="ZINC_FINGER_C2H2_1"/>
    <property type="match status" value="1"/>
</dbReference>
<evidence type="ECO:0008006" key="11">
    <source>
        <dbReference type="Google" id="ProtNLM"/>
    </source>
</evidence>
<dbReference type="HOGENOM" id="CLU_333440_0_0_1"/>
<evidence type="ECO:0000256" key="5">
    <source>
        <dbReference type="ARBA" id="ARBA00023242"/>
    </source>
</evidence>
<keyword evidence="4" id="KW-0862">Zinc</keyword>
<name>A0A0D2HSF3_CLAB1</name>
<feature type="compositionally biased region" description="Acidic residues" evidence="7">
    <location>
        <begin position="596"/>
        <end position="610"/>
    </location>
</feature>
<evidence type="ECO:0000259" key="9">
    <source>
        <dbReference type="PROSITE" id="PS50157"/>
    </source>
</evidence>
<evidence type="ECO:0000256" key="1">
    <source>
        <dbReference type="ARBA" id="ARBA00004123"/>
    </source>
</evidence>
<dbReference type="EMBL" id="KN846983">
    <property type="protein sequence ID" value="KIW96403.1"/>
    <property type="molecule type" value="Genomic_DNA"/>
</dbReference>
<feature type="compositionally biased region" description="Polar residues" evidence="7">
    <location>
        <begin position="377"/>
        <end position="390"/>
    </location>
</feature>
<feature type="domain" description="C2H2-type" evidence="9">
    <location>
        <begin position="182"/>
        <end position="210"/>
    </location>
</feature>
<feature type="compositionally biased region" description="Polar residues" evidence="7">
    <location>
        <begin position="397"/>
        <end position="407"/>
    </location>
</feature>
<protein>
    <recommendedName>
        <fullName evidence="11">PHD-type domain-containing protein</fullName>
    </recommendedName>
</protein>
<dbReference type="GeneID" id="27696400"/>
<dbReference type="PROSITE" id="PS50016">
    <property type="entry name" value="ZF_PHD_2"/>
    <property type="match status" value="1"/>
</dbReference>
<feature type="region of interest" description="Disordered" evidence="7">
    <location>
        <begin position="230"/>
        <end position="438"/>
    </location>
</feature>
<keyword evidence="3 6" id="KW-0863">Zinc-finger</keyword>
<feature type="domain" description="PHD-type" evidence="8">
    <location>
        <begin position="441"/>
        <end position="492"/>
    </location>
</feature>
<dbReference type="InterPro" id="IPR037869">
    <property type="entry name" value="Spp1/CFP1"/>
</dbReference>
<dbReference type="InterPro" id="IPR013083">
    <property type="entry name" value="Znf_RING/FYVE/PHD"/>
</dbReference>
<dbReference type="Pfam" id="PF00628">
    <property type="entry name" value="PHD"/>
    <property type="match status" value="1"/>
</dbReference>
<evidence type="ECO:0000256" key="7">
    <source>
        <dbReference type="SAM" id="MobiDB-lite"/>
    </source>
</evidence>
<dbReference type="PANTHER" id="PTHR46174">
    <property type="entry name" value="CXXC-TYPE ZINC FINGER PROTEIN 1"/>
    <property type="match status" value="1"/>
</dbReference>